<evidence type="ECO:0000313" key="3">
    <source>
        <dbReference type="Proteomes" id="UP000629468"/>
    </source>
</evidence>
<proteinExistence type="predicted"/>
<dbReference type="InterPro" id="IPR036770">
    <property type="entry name" value="Ankyrin_rpt-contain_sf"/>
</dbReference>
<dbReference type="SUPFAM" id="SSF48403">
    <property type="entry name" value="Ankyrin repeat"/>
    <property type="match status" value="1"/>
</dbReference>
<dbReference type="Proteomes" id="UP000629468">
    <property type="component" value="Unassembled WGS sequence"/>
</dbReference>
<dbReference type="EMBL" id="JABXXO010000007">
    <property type="protein sequence ID" value="KAF7773136.1"/>
    <property type="molecule type" value="Genomic_DNA"/>
</dbReference>
<evidence type="ECO:0000256" key="1">
    <source>
        <dbReference type="SAM" id="MobiDB-lite"/>
    </source>
</evidence>
<gene>
    <name evidence="2" type="ORF">Agabi119p4_5303</name>
</gene>
<accession>A0A8H7F1F2</accession>
<dbReference type="Gene3D" id="1.25.40.20">
    <property type="entry name" value="Ankyrin repeat-containing domain"/>
    <property type="match status" value="1"/>
</dbReference>
<protein>
    <recommendedName>
        <fullName evidence="4">MYND-type domain-containing protein</fullName>
    </recommendedName>
</protein>
<comment type="caution">
    <text evidence="2">The sequence shown here is derived from an EMBL/GenBank/DDBJ whole genome shotgun (WGS) entry which is preliminary data.</text>
</comment>
<reference evidence="2 3" key="1">
    <citation type="journal article" name="Sci. Rep.">
        <title>Telomere-to-telomere assembled and centromere annotated genomes of the two main subspecies of the button mushroom Agaricus bisporus reveal especially polymorphic chromosome ends.</title>
        <authorList>
            <person name="Sonnenberg A.S.M."/>
            <person name="Sedaghat-Telgerd N."/>
            <person name="Lavrijssen B."/>
            <person name="Ohm R.A."/>
            <person name="Hendrickx P.M."/>
            <person name="Scholtmeijer K."/>
            <person name="Baars J.J.P."/>
            <person name="van Peer A."/>
        </authorList>
    </citation>
    <scope>NUCLEOTIDE SEQUENCE [LARGE SCALE GENOMIC DNA]</scope>
    <source>
        <strain evidence="2 3">H119_p4</strain>
    </source>
</reference>
<sequence length="327" mass="36927">MTDNYDLWKELHDIARATDNDEGRVLEDLLKTDEMLVGIESQRLRSYCVSVHLEPARDLDDFGTLLLQKPLSDIEQDFDSRVESHLKPSDPTPGNDDDMSRRAVKWVCDDLYRLRWGPTQVPIYSLLEDFRSLKPDQRSRFLDIALFYIEKGVPVDGKDVSATTALTHSFSIKPTFDLEYAQVLFDAGGDVNERNRYGSTAAHEIVQLLTDDPQSKENATESFQWFLSHGGNVDVADSDGMVVRDLCESICVFMPGFMKAIDKEDERRAALKGSCCTFCGMQNPKLLVCSRCMKAKGVVIKYEHVLSSLDCSLSSISNEHSFIQSML</sequence>
<evidence type="ECO:0000313" key="2">
    <source>
        <dbReference type="EMBL" id="KAF7773136.1"/>
    </source>
</evidence>
<feature type="region of interest" description="Disordered" evidence="1">
    <location>
        <begin position="80"/>
        <end position="99"/>
    </location>
</feature>
<evidence type="ECO:0008006" key="4">
    <source>
        <dbReference type="Google" id="ProtNLM"/>
    </source>
</evidence>
<organism evidence="2 3">
    <name type="scientific">Agaricus bisporus var. burnettii</name>
    <dbReference type="NCBI Taxonomy" id="192524"/>
    <lineage>
        <taxon>Eukaryota</taxon>
        <taxon>Fungi</taxon>
        <taxon>Dikarya</taxon>
        <taxon>Basidiomycota</taxon>
        <taxon>Agaricomycotina</taxon>
        <taxon>Agaricomycetes</taxon>
        <taxon>Agaricomycetidae</taxon>
        <taxon>Agaricales</taxon>
        <taxon>Agaricineae</taxon>
        <taxon>Agaricaceae</taxon>
        <taxon>Agaricus</taxon>
    </lineage>
</organism>
<dbReference type="AlphaFoldDB" id="A0A8H7F1F2"/>
<name>A0A8H7F1F2_AGABI</name>